<feature type="compositionally biased region" description="Basic and acidic residues" evidence="4">
    <location>
        <begin position="132"/>
        <end position="142"/>
    </location>
</feature>
<dbReference type="CDD" id="cd00086">
    <property type="entry name" value="homeodomain"/>
    <property type="match status" value="1"/>
</dbReference>
<dbReference type="EnsemblMetazoa" id="CJA16562.1">
    <property type="protein sequence ID" value="CJA16562.1"/>
    <property type="gene ID" value="WBGene00135765"/>
</dbReference>
<dbReference type="Gene3D" id="1.10.10.60">
    <property type="entry name" value="Homeodomain-like"/>
    <property type="match status" value="1"/>
</dbReference>
<feature type="compositionally biased region" description="Acidic residues" evidence="4">
    <location>
        <begin position="122"/>
        <end position="131"/>
    </location>
</feature>
<dbReference type="GO" id="GO:0005634">
    <property type="term" value="C:nucleus"/>
    <property type="evidence" value="ECO:0007669"/>
    <property type="project" value="UniProtKB-SubCell"/>
</dbReference>
<accession>A0A8R1HZN6</accession>
<evidence type="ECO:0000256" key="4">
    <source>
        <dbReference type="SAM" id="MobiDB-lite"/>
    </source>
</evidence>
<feature type="domain" description="Homeobox" evidence="5">
    <location>
        <begin position="477"/>
        <end position="520"/>
    </location>
</feature>
<dbReference type="OMA" id="TKQIKCE"/>
<feature type="region of interest" description="Disordered" evidence="4">
    <location>
        <begin position="122"/>
        <end position="155"/>
    </location>
</feature>
<dbReference type="InterPro" id="IPR001356">
    <property type="entry name" value="HD"/>
</dbReference>
<proteinExistence type="predicted"/>
<name>A0A8R1HZN6_CAEJA</name>
<dbReference type="Proteomes" id="UP000005237">
    <property type="component" value="Unassembled WGS sequence"/>
</dbReference>
<evidence type="ECO:0000313" key="7">
    <source>
        <dbReference type="Proteomes" id="UP000005237"/>
    </source>
</evidence>
<evidence type="ECO:0000256" key="1">
    <source>
        <dbReference type="ARBA" id="ARBA00004123"/>
    </source>
</evidence>
<keyword evidence="7" id="KW-1185">Reference proteome</keyword>
<dbReference type="GO" id="GO:0003677">
    <property type="term" value="F:DNA binding"/>
    <property type="evidence" value="ECO:0007669"/>
    <property type="project" value="UniProtKB-UniRule"/>
</dbReference>
<evidence type="ECO:0000256" key="3">
    <source>
        <dbReference type="RuleBase" id="RU000682"/>
    </source>
</evidence>
<keyword evidence="2 3" id="KW-0371">Homeobox</keyword>
<dbReference type="SMART" id="SM00389">
    <property type="entry name" value="HOX"/>
    <property type="match status" value="2"/>
</dbReference>
<comment type="subcellular location">
    <subcellularLocation>
        <location evidence="1 2 3">Nucleus</location>
    </subcellularLocation>
</comment>
<dbReference type="SUPFAM" id="SSF46689">
    <property type="entry name" value="Homeodomain-like"/>
    <property type="match status" value="2"/>
</dbReference>
<keyword evidence="2 3" id="KW-0539">Nucleus</keyword>
<dbReference type="Pfam" id="PF00046">
    <property type="entry name" value="Homeodomain"/>
    <property type="match status" value="1"/>
</dbReference>
<dbReference type="AlphaFoldDB" id="A0A8R1HZN6"/>
<protein>
    <submittedName>
        <fullName evidence="6">Homeobox domain-containing protein</fullName>
    </submittedName>
</protein>
<sequence>MNQQPPLFDSNNCVKEPKIELEDDPTSFSSAFGTSIYPEKETSFDPDVDSIRELSEPKNLSHLQKQKRTLDKSTAQINYVPEKIIKEEEPDQFDAFFQDVLEDRTIGSNNFFEGIVKTEVEDEEEMDDELDFSDHLQLKDPKEEEEETEISPPKSAHLWKPKIKSLHDFTMNDSFDDDDHDMCLGSSILFEQKNHKPSIDLFGKMENPKLSNSPANFDDDDYAYFDDDPVVPKKQLPVYKIKRILSERFEENRHPNATEMVKIAESCGVRYRTVFDDFENRRIAKRVKCEKDDACERIRTFFVRDNEPLTYNKVKEDIRAKLEEEIELHLLSRKRFSLGYVHIIMEKTDLPASYIRGQYENWKKKMLTKDRDEYKNKEWKKEPEDRASLSMDVLRKLEDAYLTKKYQCEEKEWSPKEITSLATHLEIEEKTVTAWIEKRNEAVLGLNHDVVEMRKQKAAKLKAADGRKLPSCISVALNIEYSKDDRPTLARRIVIAKKLKLTEVQVRNYFNKKRGRDRRNEDWEKAREDVLSMPHEKVQLMEKVAIEKRKTALHYMSVAADIGVSYMTLMSFVNWRKSVTASRLNMFRYQVMQQQK</sequence>
<reference evidence="7" key="1">
    <citation type="submission" date="2010-08" db="EMBL/GenBank/DDBJ databases">
        <authorList>
            <consortium name="Caenorhabditis japonica Sequencing Consortium"/>
            <person name="Wilson R.K."/>
        </authorList>
    </citation>
    <scope>NUCLEOTIDE SEQUENCE [LARGE SCALE GENOMIC DNA]</scope>
    <source>
        <strain evidence="7">DF5081</strain>
    </source>
</reference>
<evidence type="ECO:0000259" key="5">
    <source>
        <dbReference type="PROSITE" id="PS50071"/>
    </source>
</evidence>
<feature type="DNA-binding region" description="Homeobox" evidence="2">
    <location>
        <begin position="479"/>
        <end position="521"/>
    </location>
</feature>
<dbReference type="PROSITE" id="PS50071">
    <property type="entry name" value="HOMEOBOX_2"/>
    <property type="match status" value="1"/>
</dbReference>
<dbReference type="InterPro" id="IPR040960">
    <property type="entry name" value="HOCHOB"/>
</dbReference>
<reference evidence="6" key="2">
    <citation type="submission" date="2022-06" db="UniProtKB">
        <authorList>
            <consortium name="EnsemblMetazoa"/>
        </authorList>
    </citation>
    <scope>IDENTIFICATION</scope>
    <source>
        <strain evidence="6">DF5081</strain>
    </source>
</reference>
<keyword evidence="2 3" id="KW-0238">DNA-binding</keyword>
<organism evidence="6 7">
    <name type="scientific">Caenorhabditis japonica</name>
    <dbReference type="NCBI Taxonomy" id="281687"/>
    <lineage>
        <taxon>Eukaryota</taxon>
        <taxon>Metazoa</taxon>
        <taxon>Ecdysozoa</taxon>
        <taxon>Nematoda</taxon>
        <taxon>Chromadorea</taxon>
        <taxon>Rhabditida</taxon>
        <taxon>Rhabditina</taxon>
        <taxon>Rhabditomorpha</taxon>
        <taxon>Rhabditoidea</taxon>
        <taxon>Rhabditidae</taxon>
        <taxon>Peloderinae</taxon>
        <taxon>Caenorhabditis</taxon>
    </lineage>
</organism>
<dbReference type="Pfam" id="PF17943">
    <property type="entry name" value="HOCHOB"/>
    <property type="match status" value="1"/>
</dbReference>
<dbReference type="InterPro" id="IPR009057">
    <property type="entry name" value="Homeodomain-like_sf"/>
</dbReference>
<evidence type="ECO:0000256" key="2">
    <source>
        <dbReference type="PROSITE-ProRule" id="PRU00108"/>
    </source>
</evidence>
<evidence type="ECO:0000313" key="6">
    <source>
        <dbReference type="EnsemblMetazoa" id="CJA16562.1"/>
    </source>
</evidence>